<dbReference type="PANTHER" id="PTHR42815:SF2">
    <property type="entry name" value="FAD-BINDING, PUTATIVE (AFU_ORTHOLOGUE AFUA_6G07600)-RELATED"/>
    <property type="match status" value="1"/>
</dbReference>
<comment type="caution">
    <text evidence="2">The sequence shown here is derived from an EMBL/GenBank/DDBJ whole genome shotgun (WGS) entry which is preliminary data.</text>
</comment>
<feature type="domain" description="Pyridoxamine 5'-phosphate oxidase N-terminal" evidence="1">
    <location>
        <begin position="36"/>
        <end position="140"/>
    </location>
</feature>
<keyword evidence="3" id="KW-1185">Reference proteome</keyword>
<name>A0ABT2NHV2_9RHOB</name>
<accession>A0ABT2NHV2</accession>
<evidence type="ECO:0000259" key="1">
    <source>
        <dbReference type="Pfam" id="PF01243"/>
    </source>
</evidence>
<proteinExistence type="predicted"/>
<reference evidence="3" key="1">
    <citation type="submission" date="2023-07" db="EMBL/GenBank/DDBJ databases">
        <title>Defluviimonas sediminis sp. nov., isolated from mangrove sediment.</title>
        <authorList>
            <person name="Liu L."/>
            <person name="Li J."/>
            <person name="Huang Y."/>
            <person name="Pan J."/>
            <person name="Li M."/>
        </authorList>
    </citation>
    <scope>NUCLEOTIDE SEQUENCE [LARGE SCALE GENOMIC DNA]</scope>
    <source>
        <strain evidence="3">FT324</strain>
    </source>
</reference>
<dbReference type="SUPFAM" id="SSF50475">
    <property type="entry name" value="FMN-binding split barrel"/>
    <property type="match status" value="1"/>
</dbReference>
<dbReference type="Proteomes" id="UP001205601">
    <property type="component" value="Unassembled WGS sequence"/>
</dbReference>
<gene>
    <name evidence="2" type="ORF">N5I32_03065</name>
</gene>
<dbReference type="PANTHER" id="PTHR42815">
    <property type="entry name" value="FAD-BINDING, PUTATIVE (AFU_ORTHOLOGUE AFUA_6G07600)-RELATED"/>
    <property type="match status" value="1"/>
</dbReference>
<dbReference type="Pfam" id="PF01243">
    <property type="entry name" value="PNPOx_N"/>
    <property type="match status" value="1"/>
</dbReference>
<organism evidence="2 3">
    <name type="scientific">Albidovulum sediminis</name>
    <dbReference type="NCBI Taxonomy" id="3066345"/>
    <lineage>
        <taxon>Bacteria</taxon>
        <taxon>Pseudomonadati</taxon>
        <taxon>Pseudomonadota</taxon>
        <taxon>Alphaproteobacteria</taxon>
        <taxon>Rhodobacterales</taxon>
        <taxon>Paracoccaceae</taxon>
        <taxon>Albidovulum</taxon>
    </lineage>
</organism>
<dbReference type="RefSeq" id="WP_261493918.1">
    <property type="nucleotide sequence ID" value="NZ_JAOCQF010000001.1"/>
</dbReference>
<sequence length="203" mass="22383">MASKLFHDGNRHFQDLFDSRRIADRLEAVTFRQAFTDDDRAFIGNAEFFFLASADAEGRPDCSFKGGAPGFVRVTGPDELAFPDYDGNGMFKSLGNIFANPHVGLLFIRMGDRPARLRVNGTASVSRDDPEIGDYVGAQLLVRVRARAIFPNCPRYIPGQDGPSIYNPQAGVPPVEPAWKGFDAFRDAVPRRAPPPRPKGRAD</sequence>
<dbReference type="EMBL" id="JAOCQF010000001">
    <property type="protein sequence ID" value="MCT8328488.1"/>
    <property type="molecule type" value="Genomic_DNA"/>
</dbReference>
<evidence type="ECO:0000313" key="2">
    <source>
        <dbReference type="EMBL" id="MCT8328488.1"/>
    </source>
</evidence>
<evidence type="ECO:0000313" key="3">
    <source>
        <dbReference type="Proteomes" id="UP001205601"/>
    </source>
</evidence>
<dbReference type="InterPro" id="IPR011576">
    <property type="entry name" value="Pyridox_Oxase_N"/>
</dbReference>
<protein>
    <submittedName>
        <fullName evidence="2">Pyridoxamine 5'-phosphate oxidase family protein</fullName>
    </submittedName>
</protein>
<dbReference type="Gene3D" id="2.30.110.10">
    <property type="entry name" value="Electron Transport, Fmn-binding Protein, Chain A"/>
    <property type="match status" value="1"/>
</dbReference>
<dbReference type="InterPro" id="IPR012349">
    <property type="entry name" value="Split_barrel_FMN-bd"/>
</dbReference>